<reference evidence="4" key="2">
    <citation type="submission" date="2025-08" db="UniProtKB">
        <authorList>
            <consortium name="Ensembl"/>
        </authorList>
    </citation>
    <scope>IDENTIFICATION</scope>
</reference>
<dbReference type="Pfam" id="PF00089">
    <property type="entry name" value="Trypsin"/>
    <property type="match status" value="1"/>
</dbReference>
<dbReference type="Proteomes" id="UP000694547">
    <property type="component" value="Chromosome 21"/>
</dbReference>
<dbReference type="InterPro" id="IPR001254">
    <property type="entry name" value="Trypsin_dom"/>
</dbReference>
<protein>
    <submittedName>
        <fullName evidence="4">Serine protease 39</fullName>
    </submittedName>
</protein>
<dbReference type="PRINTS" id="PR00722">
    <property type="entry name" value="CHYMOTRYPSIN"/>
</dbReference>
<evidence type="ECO:0000313" key="4">
    <source>
        <dbReference type="Ensembl" id="ENSPEMP00000022832.2"/>
    </source>
</evidence>
<dbReference type="Gene3D" id="2.40.10.10">
    <property type="entry name" value="Trypsin-like serine proteases"/>
    <property type="match status" value="1"/>
</dbReference>
<dbReference type="GO" id="GO:0004252">
    <property type="term" value="F:serine-type endopeptidase activity"/>
    <property type="evidence" value="ECO:0007669"/>
    <property type="project" value="InterPro"/>
</dbReference>
<keyword evidence="1" id="KW-1015">Disulfide bond</keyword>
<accession>A0A8C8VYR5</accession>
<keyword evidence="5" id="KW-1185">Reference proteome</keyword>
<reference evidence="4 5" key="1">
    <citation type="submission" date="2018-10" db="EMBL/GenBank/DDBJ databases">
        <title>Improved assembly of the deer mouse Peromyscus maniculatus genome.</title>
        <authorList>
            <person name="Lassance J.-M."/>
            <person name="Hoekstra H.E."/>
        </authorList>
    </citation>
    <scope>NUCLEOTIDE SEQUENCE [LARGE SCALE GENOMIC DNA]</scope>
</reference>
<dbReference type="SUPFAM" id="SSF50494">
    <property type="entry name" value="Trypsin-like serine proteases"/>
    <property type="match status" value="1"/>
</dbReference>
<feature type="signal peptide" evidence="2">
    <location>
        <begin position="1"/>
        <end position="31"/>
    </location>
</feature>
<dbReference type="PANTHER" id="PTHR24253">
    <property type="entry name" value="TRANSMEMBRANE PROTEASE SERINE"/>
    <property type="match status" value="1"/>
</dbReference>
<dbReference type="InterPro" id="IPR043504">
    <property type="entry name" value="Peptidase_S1_PA_chymotrypsin"/>
</dbReference>
<evidence type="ECO:0000313" key="5">
    <source>
        <dbReference type="Proteomes" id="UP000694547"/>
    </source>
</evidence>
<feature type="chain" id="PRO_5034058271" evidence="2">
    <location>
        <begin position="32"/>
        <end position="368"/>
    </location>
</feature>
<dbReference type="FunFam" id="2.40.10.10:FF:000039">
    <property type="entry name" value="Brain-specific serine protease 4"/>
    <property type="match status" value="1"/>
</dbReference>
<dbReference type="AlphaFoldDB" id="A0A8C8VYR5"/>
<sequence length="368" mass="40592">GTRAQPSGQGRRGACLLAALLLCSSLLPLHAQDYTPTPGAPGTLDVPPTPKGPPDQAEVCGKTSFQGKIFGGQMAKPGRWPWQASLLFRGSHICGAVLIDKNWVASAAHCFQRSRKPSDYRVLLGYHQLGSPTEYSRQMTVNRLILHENFNKVHNQGNDIILIQLHKPVTYSSHILPACVPENTTKVPLDRSCWISGWGMIREDEFLAAPFPLQDGEVFLMDDKRCEAFFQTPEVNTFQYKAIKDDMICAVDFVSGKYICRGDSGGPLVCLLNGSWYVIGLASWTAACLESASSPNIFTKVSHFSDWIKKKKQETPDADPFSAPPEEKAPTLIGWRSFGTGTTIKPRICVTALSSQILLLQSIWFRIP</sequence>
<name>A0A8C8VYR5_PERMB</name>
<feature type="domain" description="Peptidase S1" evidence="3">
    <location>
        <begin position="69"/>
        <end position="313"/>
    </location>
</feature>
<dbReference type="CDD" id="cd00190">
    <property type="entry name" value="Tryp_SPc"/>
    <property type="match status" value="1"/>
</dbReference>
<dbReference type="InterPro" id="IPR009003">
    <property type="entry name" value="Peptidase_S1_PA"/>
</dbReference>
<evidence type="ECO:0000256" key="1">
    <source>
        <dbReference type="ARBA" id="ARBA00023157"/>
    </source>
</evidence>
<evidence type="ECO:0000259" key="3">
    <source>
        <dbReference type="PROSITE" id="PS50240"/>
    </source>
</evidence>
<keyword evidence="2" id="KW-0732">Signal</keyword>
<organism evidence="4 5">
    <name type="scientific">Peromyscus maniculatus bairdii</name>
    <name type="common">Prairie deer mouse</name>
    <dbReference type="NCBI Taxonomy" id="230844"/>
    <lineage>
        <taxon>Eukaryota</taxon>
        <taxon>Metazoa</taxon>
        <taxon>Chordata</taxon>
        <taxon>Craniata</taxon>
        <taxon>Vertebrata</taxon>
        <taxon>Euteleostomi</taxon>
        <taxon>Mammalia</taxon>
        <taxon>Eutheria</taxon>
        <taxon>Euarchontoglires</taxon>
        <taxon>Glires</taxon>
        <taxon>Rodentia</taxon>
        <taxon>Myomorpha</taxon>
        <taxon>Muroidea</taxon>
        <taxon>Cricetidae</taxon>
        <taxon>Neotominae</taxon>
        <taxon>Peromyscus</taxon>
    </lineage>
</organism>
<reference evidence="4" key="3">
    <citation type="submission" date="2025-09" db="UniProtKB">
        <authorList>
            <consortium name="Ensembl"/>
        </authorList>
    </citation>
    <scope>IDENTIFICATION</scope>
</reference>
<dbReference type="SMART" id="SM00020">
    <property type="entry name" value="Tryp_SPc"/>
    <property type="match status" value="1"/>
</dbReference>
<dbReference type="PROSITE" id="PS50240">
    <property type="entry name" value="TRYPSIN_DOM"/>
    <property type="match status" value="1"/>
</dbReference>
<dbReference type="GO" id="GO:0006508">
    <property type="term" value="P:proteolysis"/>
    <property type="evidence" value="ECO:0007669"/>
    <property type="project" value="InterPro"/>
</dbReference>
<dbReference type="GeneTree" id="ENSGT00940000157345"/>
<dbReference type="InterPro" id="IPR001314">
    <property type="entry name" value="Peptidase_S1A"/>
</dbReference>
<proteinExistence type="predicted"/>
<dbReference type="Ensembl" id="ENSPEMT00000027202.2">
    <property type="protein sequence ID" value="ENSPEMP00000022832.2"/>
    <property type="gene ID" value="ENSPEMG00000020077.2"/>
</dbReference>
<dbReference type="PANTHER" id="PTHR24253:SF42">
    <property type="entry name" value="PROTEASE, SERINE 47"/>
    <property type="match status" value="1"/>
</dbReference>
<evidence type="ECO:0000256" key="2">
    <source>
        <dbReference type="SAM" id="SignalP"/>
    </source>
</evidence>